<evidence type="ECO:0000256" key="2">
    <source>
        <dbReference type="ARBA" id="ARBA00022679"/>
    </source>
</evidence>
<dbReference type="Pfam" id="PF00205">
    <property type="entry name" value="TPP_enzyme_M"/>
    <property type="match status" value="1"/>
</dbReference>
<dbReference type="Pfam" id="PF02776">
    <property type="entry name" value="TPP_enzyme_N"/>
    <property type="match status" value="1"/>
</dbReference>
<evidence type="ECO:0000256" key="1">
    <source>
        <dbReference type="ARBA" id="ARBA00007812"/>
    </source>
</evidence>
<dbReference type="GO" id="GO:0030976">
    <property type="term" value="F:thiamine pyrophosphate binding"/>
    <property type="evidence" value="ECO:0007669"/>
    <property type="project" value="InterPro"/>
</dbReference>
<dbReference type="PROSITE" id="PS00187">
    <property type="entry name" value="TPP_ENZYMES"/>
    <property type="match status" value="1"/>
</dbReference>
<comment type="caution">
    <text evidence="8">The sequence shown here is derived from an EMBL/GenBank/DDBJ whole genome shotgun (WGS) entry which is preliminary data.</text>
</comment>
<evidence type="ECO:0000313" key="9">
    <source>
        <dbReference type="Proteomes" id="UP000284407"/>
    </source>
</evidence>
<dbReference type="STRING" id="1443111.Z949_582"/>
<keyword evidence="9" id="KW-1185">Reference proteome</keyword>
<dbReference type="GO" id="GO:0009097">
    <property type="term" value="P:isoleucine biosynthetic process"/>
    <property type="evidence" value="ECO:0007669"/>
    <property type="project" value="TreeGrafter"/>
</dbReference>
<dbReference type="SUPFAM" id="SSF52518">
    <property type="entry name" value="Thiamin diphosphate-binding fold (THDP-binding)"/>
    <property type="match status" value="2"/>
</dbReference>
<comment type="similarity">
    <text evidence="1 4">Belongs to the TPP enzyme family.</text>
</comment>
<dbReference type="InterPro" id="IPR011766">
    <property type="entry name" value="TPP_enzyme_TPP-bd"/>
</dbReference>
<dbReference type="PANTHER" id="PTHR18968:SF129">
    <property type="entry name" value="ACETOLACTATE SYNTHASE"/>
    <property type="match status" value="1"/>
</dbReference>
<dbReference type="Pfam" id="PF02775">
    <property type="entry name" value="TPP_enzyme_C"/>
    <property type="match status" value="1"/>
</dbReference>
<dbReference type="CDD" id="cd07035">
    <property type="entry name" value="TPP_PYR_POX_like"/>
    <property type="match status" value="1"/>
</dbReference>
<sequence length="559" mass="58452">MGITAVLYAAVDIAQGQLMSKTQTIRAADAIARRLYDAGCRHAFGMPGGEVLTIVDALEAAGITFVLCKHENAAGFMAEAAWHQTGAPGIMVATIGPGVLNGVNAIANALQDRVPLIVLSGCVDADEAQTYTHQVLDQQAVLRPITKASFQLSAGAAHVIADKAVGIALEGRPGPVHIDVPISVADAIVSAQAPAARATPAPTAPTGAQLQTARDWLGSAQRPVLIVGVDAMNALAGPTITEFATRFDIPVITTYKAKGLLDENHMLALGGAGLSPLADTYLVPFIKQSDLILCVGYDPIEMRPGWRDIWDPRVQNVIDITAEPNHHYMHQASLSIIADCAATLTAMGEGIQPVAKTWANGEIAAVKSALAAAFPRSETWGPAAIIDTCRQNLPADTIATADSGAHRILLSQMWTCTQPRGLLQSSALCTMGCALPLAMGTALCAPDRTVVSFSGDAGFLMIAGELSTAKELGITPVFVVFVDASLALIELKQRQRQLRNAAVDFGKHDFAAMGQAFGGAGHTVSSRDELEAALAAAQTAETFTVIACIIDRGAYDGRI</sequence>
<evidence type="ECO:0000256" key="3">
    <source>
        <dbReference type="ARBA" id="ARBA00023052"/>
    </source>
</evidence>
<dbReference type="GO" id="GO:0005948">
    <property type="term" value="C:acetolactate synthase complex"/>
    <property type="evidence" value="ECO:0007669"/>
    <property type="project" value="TreeGrafter"/>
</dbReference>
<dbReference type="EMBL" id="RAQK01000001">
    <property type="protein sequence ID" value="RKE97867.1"/>
    <property type="molecule type" value="Genomic_DNA"/>
</dbReference>
<dbReference type="InterPro" id="IPR029035">
    <property type="entry name" value="DHS-like_NAD/FAD-binding_dom"/>
</dbReference>
<dbReference type="Gene3D" id="3.40.50.970">
    <property type="match status" value="2"/>
</dbReference>
<protein>
    <submittedName>
        <fullName evidence="8">Acetolactate synthase-1/2/3 large subunit</fullName>
    </submittedName>
</protein>
<keyword evidence="3 4" id="KW-0786">Thiamine pyrophosphate</keyword>
<feature type="domain" description="Thiamine pyrophosphate enzyme TPP-binding" evidence="6">
    <location>
        <begin position="402"/>
        <end position="547"/>
    </location>
</feature>
<gene>
    <name evidence="8" type="ORF">C8N30_2496</name>
</gene>
<name>A0A420DUS2_9RHOB</name>
<feature type="domain" description="Thiamine pyrophosphate enzyme N-terminal TPP-binding" evidence="7">
    <location>
        <begin position="26"/>
        <end position="140"/>
    </location>
</feature>
<evidence type="ECO:0000256" key="4">
    <source>
        <dbReference type="RuleBase" id="RU362132"/>
    </source>
</evidence>
<keyword evidence="2" id="KW-0808">Transferase</keyword>
<dbReference type="PANTHER" id="PTHR18968">
    <property type="entry name" value="THIAMINE PYROPHOSPHATE ENZYMES"/>
    <property type="match status" value="1"/>
</dbReference>
<evidence type="ECO:0000259" key="7">
    <source>
        <dbReference type="Pfam" id="PF02776"/>
    </source>
</evidence>
<dbReference type="SUPFAM" id="SSF52467">
    <property type="entry name" value="DHS-like NAD/FAD-binding domain"/>
    <property type="match status" value="1"/>
</dbReference>
<accession>A0A420DUS2</accession>
<dbReference type="InterPro" id="IPR012000">
    <property type="entry name" value="Thiamin_PyroP_enz_cen_dom"/>
</dbReference>
<dbReference type="GO" id="GO:0050660">
    <property type="term" value="F:flavin adenine dinucleotide binding"/>
    <property type="evidence" value="ECO:0007669"/>
    <property type="project" value="TreeGrafter"/>
</dbReference>
<dbReference type="FunFam" id="3.40.50.970:FF:000007">
    <property type="entry name" value="Acetolactate synthase"/>
    <property type="match status" value="1"/>
</dbReference>
<dbReference type="InterPro" id="IPR000399">
    <property type="entry name" value="TPP-bd_CS"/>
</dbReference>
<dbReference type="InterPro" id="IPR029061">
    <property type="entry name" value="THDP-binding"/>
</dbReference>
<reference evidence="8 9" key="1">
    <citation type="submission" date="2018-09" db="EMBL/GenBank/DDBJ databases">
        <title>Genomic Encyclopedia of Archaeal and Bacterial Type Strains, Phase II (KMG-II): from individual species to whole genera.</title>
        <authorList>
            <person name="Goeker M."/>
        </authorList>
    </citation>
    <scope>NUCLEOTIDE SEQUENCE [LARGE SCALE GENOMIC DNA]</scope>
    <source>
        <strain evidence="8 9">DSM 11458</strain>
    </source>
</reference>
<dbReference type="Gene3D" id="3.40.50.1220">
    <property type="entry name" value="TPP-binding domain"/>
    <property type="match status" value="1"/>
</dbReference>
<dbReference type="GO" id="GO:0000287">
    <property type="term" value="F:magnesium ion binding"/>
    <property type="evidence" value="ECO:0007669"/>
    <property type="project" value="InterPro"/>
</dbReference>
<feature type="domain" description="Thiamine pyrophosphate enzyme central" evidence="5">
    <location>
        <begin position="211"/>
        <end position="346"/>
    </location>
</feature>
<evidence type="ECO:0000313" key="8">
    <source>
        <dbReference type="EMBL" id="RKE97867.1"/>
    </source>
</evidence>
<evidence type="ECO:0000259" key="5">
    <source>
        <dbReference type="Pfam" id="PF00205"/>
    </source>
</evidence>
<dbReference type="GO" id="GO:0009099">
    <property type="term" value="P:L-valine biosynthetic process"/>
    <property type="evidence" value="ECO:0007669"/>
    <property type="project" value="TreeGrafter"/>
</dbReference>
<organism evidence="8 9">
    <name type="scientific">Sulfitobacter guttiformis</name>
    <dbReference type="NCBI Taxonomy" id="74349"/>
    <lineage>
        <taxon>Bacteria</taxon>
        <taxon>Pseudomonadati</taxon>
        <taxon>Pseudomonadota</taxon>
        <taxon>Alphaproteobacteria</taxon>
        <taxon>Rhodobacterales</taxon>
        <taxon>Roseobacteraceae</taxon>
        <taxon>Sulfitobacter</taxon>
    </lineage>
</organism>
<dbReference type="AlphaFoldDB" id="A0A420DUS2"/>
<dbReference type="InterPro" id="IPR045229">
    <property type="entry name" value="TPP_enz"/>
</dbReference>
<dbReference type="Proteomes" id="UP000284407">
    <property type="component" value="Unassembled WGS sequence"/>
</dbReference>
<evidence type="ECO:0000259" key="6">
    <source>
        <dbReference type="Pfam" id="PF02775"/>
    </source>
</evidence>
<dbReference type="GO" id="GO:0003984">
    <property type="term" value="F:acetolactate synthase activity"/>
    <property type="evidence" value="ECO:0007669"/>
    <property type="project" value="TreeGrafter"/>
</dbReference>
<dbReference type="InterPro" id="IPR012001">
    <property type="entry name" value="Thiamin_PyroP_enz_TPP-bd_dom"/>
</dbReference>
<proteinExistence type="inferred from homology"/>